<dbReference type="AlphaFoldDB" id="A0A3I8FZV6"/>
<dbReference type="Proteomes" id="UP000885379">
    <property type="component" value="Unassembled WGS sequence"/>
</dbReference>
<dbReference type="EMBL" id="RMEA01000139">
    <property type="protein sequence ID" value="MER45310.1"/>
    <property type="molecule type" value="Genomic_DNA"/>
</dbReference>
<comment type="caution">
    <text evidence="1">The sequence shown here is derived from an EMBL/GenBank/DDBJ whole genome shotgun (WGS) entry which is preliminary data.</text>
</comment>
<gene>
    <name evidence="1" type="ORF">ED033_24100</name>
</gene>
<proteinExistence type="predicted"/>
<name>A0A3I8FZV6_SALER</name>
<protein>
    <submittedName>
        <fullName evidence="1">Uncharacterized protein</fullName>
    </submittedName>
</protein>
<organism evidence="1">
    <name type="scientific">Salmonella enterica</name>
    <name type="common">Salmonella choleraesuis</name>
    <dbReference type="NCBI Taxonomy" id="28901"/>
    <lineage>
        <taxon>Bacteria</taxon>
        <taxon>Pseudomonadati</taxon>
        <taxon>Pseudomonadota</taxon>
        <taxon>Gammaproteobacteria</taxon>
        <taxon>Enterobacterales</taxon>
        <taxon>Enterobacteriaceae</taxon>
        <taxon>Salmonella</taxon>
    </lineage>
</organism>
<evidence type="ECO:0000313" key="1">
    <source>
        <dbReference type="EMBL" id="MER45310.1"/>
    </source>
</evidence>
<accession>A0A3I8FZV6</accession>
<sequence>MESKVQELEGAPLHHSKLAGIRLACPPELSTSIQDYFKSNGFDVSKTVCFSNNAPDRLNLIFEIATQARKLAGVIMGLLNRNDVEIELNLCTRDYEPKTAKVKLRSLKDVEACERLIDKLASVVVKPKQDDL</sequence>
<reference evidence="1" key="1">
    <citation type="submission" date="2018-10" db="EMBL/GenBank/DDBJ databases">
        <authorList>
            <consortium name="PulseNet: The National Subtyping Network for Foodborne Disease Surveillance"/>
            <person name="Tarr C.L."/>
            <person name="Trees E."/>
            <person name="Katz L.S."/>
            <person name="Carleton-Romer H.A."/>
            <person name="Stroika S."/>
            <person name="Kucerova Z."/>
            <person name="Roache K.F."/>
            <person name="Sabol A.L."/>
            <person name="Besser J."/>
            <person name="Gerner-Smidt P."/>
        </authorList>
    </citation>
    <scope>NUCLEOTIDE SEQUENCE [LARGE SCALE GENOMIC DNA]</scope>
    <source>
        <strain evidence="1">PNUSAS057480</strain>
    </source>
</reference>